<name>A0A1F4SF69_UNCSA</name>
<dbReference type="Proteomes" id="UP000178417">
    <property type="component" value="Unassembled WGS sequence"/>
</dbReference>
<organism evidence="2 3">
    <name type="scientific">candidate division WOR-1 bacterium RIFOXYB2_FULL_37_13</name>
    <dbReference type="NCBI Taxonomy" id="1802579"/>
    <lineage>
        <taxon>Bacteria</taxon>
        <taxon>Bacillati</taxon>
        <taxon>Saganbacteria</taxon>
    </lineage>
</organism>
<dbReference type="Gene3D" id="1.10.260.40">
    <property type="entry name" value="lambda repressor-like DNA-binding domains"/>
    <property type="match status" value="1"/>
</dbReference>
<dbReference type="AlphaFoldDB" id="A0A1F4SF69"/>
<dbReference type="EMBL" id="MEUB01000061">
    <property type="protein sequence ID" value="OGC19071.1"/>
    <property type="molecule type" value="Genomic_DNA"/>
</dbReference>
<feature type="domain" description="HTH cro/C1-type" evidence="1">
    <location>
        <begin position="13"/>
        <end position="38"/>
    </location>
</feature>
<dbReference type="STRING" id="1802579.A2310_05205"/>
<dbReference type="GO" id="GO:0003677">
    <property type="term" value="F:DNA binding"/>
    <property type="evidence" value="ECO:0007669"/>
    <property type="project" value="InterPro"/>
</dbReference>
<evidence type="ECO:0000259" key="1">
    <source>
        <dbReference type="PROSITE" id="PS50943"/>
    </source>
</evidence>
<proteinExistence type="predicted"/>
<sequence length="76" mass="8384">MAVNNANETGDIVRYHREKAGLTQLGLAELAGVGKTVIFDIAKFGPITLSPDFTFTNFSQISGVYPPYQFSVWMQL</sequence>
<dbReference type="SUPFAM" id="SSF47413">
    <property type="entry name" value="lambda repressor-like DNA-binding domains"/>
    <property type="match status" value="1"/>
</dbReference>
<dbReference type="CDD" id="cd00093">
    <property type="entry name" value="HTH_XRE"/>
    <property type="match status" value="1"/>
</dbReference>
<dbReference type="InterPro" id="IPR001387">
    <property type="entry name" value="Cro/C1-type_HTH"/>
</dbReference>
<accession>A0A1F4SF69</accession>
<dbReference type="InterPro" id="IPR010982">
    <property type="entry name" value="Lambda_DNA-bd_dom_sf"/>
</dbReference>
<dbReference type="PROSITE" id="PS50943">
    <property type="entry name" value="HTH_CROC1"/>
    <property type="match status" value="1"/>
</dbReference>
<reference evidence="2 3" key="1">
    <citation type="journal article" date="2016" name="Nat. Commun.">
        <title>Thousands of microbial genomes shed light on interconnected biogeochemical processes in an aquifer system.</title>
        <authorList>
            <person name="Anantharaman K."/>
            <person name="Brown C.T."/>
            <person name="Hug L.A."/>
            <person name="Sharon I."/>
            <person name="Castelle C.J."/>
            <person name="Probst A.J."/>
            <person name="Thomas B.C."/>
            <person name="Singh A."/>
            <person name="Wilkins M.J."/>
            <person name="Karaoz U."/>
            <person name="Brodie E.L."/>
            <person name="Williams K.H."/>
            <person name="Hubbard S.S."/>
            <person name="Banfield J.F."/>
        </authorList>
    </citation>
    <scope>NUCLEOTIDE SEQUENCE [LARGE SCALE GENOMIC DNA]</scope>
</reference>
<evidence type="ECO:0000313" key="3">
    <source>
        <dbReference type="Proteomes" id="UP000178417"/>
    </source>
</evidence>
<evidence type="ECO:0000313" key="2">
    <source>
        <dbReference type="EMBL" id="OGC19071.1"/>
    </source>
</evidence>
<protein>
    <recommendedName>
        <fullName evidence="1">HTH cro/C1-type domain-containing protein</fullName>
    </recommendedName>
</protein>
<gene>
    <name evidence="2" type="ORF">A2310_05205</name>
</gene>
<comment type="caution">
    <text evidence="2">The sequence shown here is derived from an EMBL/GenBank/DDBJ whole genome shotgun (WGS) entry which is preliminary data.</text>
</comment>